<dbReference type="InterPro" id="IPR020583">
    <property type="entry name" value="Inositol_monoP_metal-BS"/>
</dbReference>
<dbReference type="PROSITE" id="PS00630">
    <property type="entry name" value="IMP_2"/>
    <property type="match status" value="1"/>
</dbReference>
<evidence type="ECO:0000256" key="4">
    <source>
        <dbReference type="ARBA" id="ARBA00022519"/>
    </source>
</evidence>
<evidence type="ECO:0000256" key="3">
    <source>
        <dbReference type="ARBA" id="ARBA00022475"/>
    </source>
</evidence>
<dbReference type="HAMAP" id="MF_02095">
    <property type="entry name" value="CysQ"/>
    <property type="match status" value="1"/>
</dbReference>
<dbReference type="KEGG" id="gai:IMCC3135_33005"/>
<evidence type="ECO:0000256" key="8">
    <source>
        <dbReference type="ARBA" id="ARBA00023136"/>
    </source>
</evidence>
<evidence type="ECO:0000256" key="5">
    <source>
        <dbReference type="ARBA" id="ARBA00022723"/>
    </source>
</evidence>
<comment type="subcellular location">
    <subcellularLocation>
        <location evidence="9">Cell inner membrane</location>
        <topology evidence="9">Peripheral membrane protein</topology>
        <orientation evidence="9">Cytoplasmic side</orientation>
    </subcellularLocation>
</comment>
<keyword evidence="6 9" id="KW-0378">Hydrolase</keyword>
<feature type="binding site" evidence="9">
    <location>
        <begin position="95"/>
        <end position="98"/>
    </location>
    <ligand>
        <name>substrate</name>
    </ligand>
</feature>
<comment type="cofactor">
    <cofactor evidence="9 10">
        <name>Mg(2+)</name>
        <dbReference type="ChEBI" id="CHEBI:18420"/>
    </cofactor>
</comment>
<dbReference type="GO" id="GO:0046854">
    <property type="term" value="P:phosphatidylinositol phosphate biosynthetic process"/>
    <property type="evidence" value="ECO:0007669"/>
    <property type="project" value="InterPro"/>
</dbReference>
<keyword evidence="3 9" id="KW-1003">Cell membrane</keyword>
<sequence length="276" mass="30287">MSIALEIADRLTHEALAIARQAGTRIVEVYKGENCEVAYKSDETPVTTADLAAHHIILHELQQLMPCLPVLSEESDGISFEERHGWPAYWLVDPLDGTREFLRRNGEFSVNIALVVGNRPIAGVIVAPVLDIAYFATQGVGAFKQIGSSEPQPIHVRSAPSKITVARSRCPTTGPRLQQFLNGIGKHDEIPMGSALKSCLVAEGAADIYARLGPTGEWDTAAAQCIVEEAGGYIRDMRSRDLTYNMRESLINPQFLVYGDDQIDWNKHVPPEAQKA</sequence>
<dbReference type="InterPro" id="IPR020550">
    <property type="entry name" value="Inositol_monophosphatase_CS"/>
</dbReference>
<comment type="function">
    <text evidence="9">Converts adenosine-3',5'-bisphosphate (PAP) to AMP.</text>
</comment>
<dbReference type="Proteomes" id="UP000250079">
    <property type="component" value="Chromosome"/>
</dbReference>
<evidence type="ECO:0000256" key="10">
    <source>
        <dbReference type="PIRSR" id="PIRSR600760-2"/>
    </source>
</evidence>
<keyword evidence="12" id="KW-1185">Reference proteome</keyword>
<dbReference type="Gene3D" id="3.40.190.80">
    <property type="match status" value="1"/>
</dbReference>
<feature type="binding site" evidence="9">
    <location>
        <position position="93"/>
    </location>
    <ligand>
        <name>Mg(2+)</name>
        <dbReference type="ChEBI" id="CHEBI:18420"/>
        <label>1</label>
    </ligand>
</feature>
<feature type="binding site" evidence="9">
    <location>
        <position position="96"/>
    </location>
    <ligand>
        <name>Mg(2+)</name>
        <dbReference type="ChEBI" id="CHEBI:18420"/>
        <label>2</label>
    </ligand>
</feature>
<feature type="binding site" evidence="10">
    <location>
        <position position="73"/>
    </location>
    <ligand>
        <name>Mg(2+)</name>
        <dbReference type="ChEBI" id="CHEBI:18420"/>
        <label>1</label>
        <note>catalytic</note>
    </ligand>
</feature>
<protein>
    <recommendedName>
        <fullName evidence="9">3'(2'),5'-bisphosphate nucleotidase CysQ</fullName>
        <ecNumber evidence="9">3.1.3.7</ecNumber>
    </recommendedName>
    <alternativeName>
        <fullName evidence="9">3'(2'),5-bisphosphonucleoside 3'(2')-phosphohydrolase</fullName>
    </alternativeName>
    <alternativeName>
        <fullName evidence="9">3'-phosphoadenosine 5'-phosphate phosphatase</fullName>
        <shortName evidence="9">PAP phosphatase</shortName>
    </alternativeName>
</protein>
<feature type="binding site" evidence="9">
    <location>
        <position position="219"/>
    </location>
    <ligand>
        <name>Mg(2+)</name>
        <dbReference type="ChEBI" id="CHEBI:18420"/>
        <label>2</label>
    </ligand>
</feature>
<dbReference type="EC" id="3.1.3.7" evidence="9"/>
<dbReference type="AlphaFoldDB" id="A0A2Z2P1G1"/>
<organism evidence="11 12">
    <name type="scientific">Granulosicoccus antarcticus IMCC3135</name>
    <dbReference type="NCBI Taxonomy" id="1192854"/>
    <lineage>
        <taxon>Bacteria</taxon>
        <taxon>Pseudomonadati</taxon>
        <taxon>Pseudomonadota</taxon>
        <taxon>Gammaproteobacteria</taxon>
        <taxon>Chromatiales</taxon>
        <taxon>Granulosicoccaceae</taxon>
        <taxon>Granulosicoccus</taxon>
    </lineage>
</organism>
<evidence type="ECO:0000256" key="7">
    <source>
        <dbReference type="ARBA" id="ARBA00022842"/>
    </source>
</evidence>
<feature type="binding site" evidence="9 10">
    <location>
        <position position="93"/>
    </location>
    <ligand>
        <name>Mg(2+)</name>
        <dbReference type="ChEBI" id="CHEBI:18420"/>
        <label>2</label>
    </ligand>
</feature>
<feature type="binding site" evidence="9">
    <location>
        <position position="95"/>
    </location>
    <ligand>
        <name>Mg(2+)</name>
        <dbReference type="ChEBI" id="CHEBI:18420"/>
        <label>1</label>
    </ligand>
</feature>
<dbReference type="InterPro" id="IPR000760">
    <property type="entry name" value="Inositol_monophosphatase-like"/>
</dbReference>
<feature type="binding site" evidence="9">
    <location>
        <position position="73"/>
    </location>
    <ligand>
        <name>substrate</name>
    </ligand>
</feature>
<name>A0A2Z2P1G1_9GAMM</name>
<keyword evidence="8 9" id="KW-0472">Membrane</keyword>
<dbReference type="EMBL" id="CP018632">
    <property type="protein sequence ID" value="ASJ76645.1"/>
    <property type="molecule type" value="Genomic_DNA"/>
</dbReference>
<keyword evidence="7 9" id="KW-0460">Magnesium</keyword>
<evidence type="ECO:0000256" key="9">
    <source>
        <dbReference type="HAMAP-Rule" id="MF_02095"/>
    </source>
</evidence>
<dbReference type="GO" id="GO:0050427">
    <property type="term" value="P:3'-phosphoadenosine 5'-phosphosulfate metabolic process"/>
    <property type="evidence" value="ECO:0007669"/>
    <property type="project" value="TreeGrafter"/>
</dbReference>
<dbReference type="Gene3D" id="3.30.540.10">
    <property type="entry name" value="Fructose-1,6-Bisphosphatase, subunit A, domain 1"/>
    <property type="match status" value="1"/>
</dbReference>
<dbReference type="InterPro" id="IPR050725">
    <property type="entry name" value="CysQ/Inositol_MonoPase"/>
</dbReference>
<dbReference type="Pfam" id="PF00459">
    <property type="entry name" value="Inositol_P"/>
    <property type="match status" value="1"/>
</dbReference>
<evidence type="ECO:0000256" key="2">
    <source>
        <dbReference type="ARBA" id="ARBA00005289"/>
    </source>
</evidence>
<feature type="binding site" evidence="10">
    <location>
        <position position="219"/>
    </location>
    <ligand>
        <name>Mg(2+)</name>
        <dbReference type="ChEBI" id="CHEBI:18420"/>
        <label>1</label>
        <note>catalytic</note>
    </ligand>
</feature>
<dbReference type="PROSITE" id="PS00629">
    <property type="entry name" value="IMP_1"/>
    <property type="match status" value="1"/>
</dbReference>
<comment type="similarity">
    <text evidence="2 9">Belongs to the inositol monophosphatase superfamily. CysQ family.</text>
</comment>
<dbReference type="GO" id="GO:0008441">
    <property type="term" value="F:3'(2'),5'-bisphosphate nucleotidase activity"/>
    <property type="evidence" value="ECO:0007669"/>
    <property type="project" value="UniProtKB-UniRule"/>
</dbReference>
<dbReference type="OrthoDB" id="9785695at2"/>
<feature type="binding site" evidence="10">
    <location>
        <position position="96"/>
    </location>
    <ligand>
        <name>Mg(2+)</name>
        <dbReference type="ChEBI" id="CHEBI:18420"/>
        <label>1</label>
        <note>catalytic</note>
    </ligand>
</feature>
<keyword evidence="5 9" id="KW-0479">Metal-binding</keyword>
<dbReference type="GO" id="GO:0005886">
    <property type="term" value="C:plasma membrane"/>
    <property type="evidence" value="ECO:0007669"/>
    <property type="project" value="UniProtKB-SubCell"/>
</dbReference>
<evidence type="ECO:0000313" key="12">
    <source>
        <dbReference type="Proteomes" id="UP000250079"/>
    </source>
</evidence>
<dbReference type="PANTHER" id="PTHR43028:SF7">
    <property type="entry name" value="3'(2'),5'-BISPHOSPHATE NUCLEOTIDASE CYSQ"/>
    <property type="match status" value="1"/>
</dbReference>
<dbReference type="GO" id="GO:0000103">
    <property type="term" value="P:sulfate assimilation"/>
    <property type="evidence" value="ECO:0007669"/>
    <property type="project" value="TreeGrafter"/>
</dbReference>
<dbReference type="GO" id="GO:0000287">
    <property type="term" value="F:magnesium ion binding"/>
    <property type="evidence" value="ECO:0007669"/>
    <property type="project" value="UniProtKB-UniRule"/>
</dbReference>
<evidence type="ECO:0000313" key="11">
    <source>
        <dbReference type="EMBL" id="ASJ76645.1"/>
    </source>
</evidence>
<proteinExistence type="inferred from homology"/>
<feature type="binding site" evidence="9">
    <location>
        <position position="73"/>
    </location>
    <ligand>
        <name>Mg(2+)</name>
        <dbReference type="ChEBI" id="CHEBI:18420"/>
        <label>1</label>
    </ligand>
</feature>
<evidence type="ECO:0000256" key="1">
    <source>
        <dbReference type="ARBA" id="ARBA00001625"/>
    </source>
</evidence>
<dbReference type="CDD" id="cd01638">
    <property type="entry name" value="CysQ"/>
    <property type="match status" value="1"/>
</dbReference>
<feature type="binding site" evidence="10">
    <location>
        <position position="95"/>
    </location>
    <ligand>
        <name>Mg(2+)</name>
        <dbReference type="ChEBI" id="CHEBI:18420"/>
        <label>1</label>
        <note>catalytic</note>
    </ligand>
</feature>
<dbReference type="SUPFAM" id="SSF56655">
    <property type="entry name" value="Carbohydrate phosphatase"/>
    <property type="match status" value="1"/>
</dbReference>
<dbReference type="RefSeq" id="WP_088921396.1">
    <property type="nucleotide sequence ID" value="NZ_CP018632.1"/>
</dbReference>
<reference evidence="11 12" key="1">
    <citation type="submission" date="2016-12" db="EMBL/GenBank/DDBJ databases">
        <authorList>
            <person name="Song W.-J."/>
            <person name="Kurnit D.M."/>
        </authorList>
    </citation>
    <scope>NUCLEOTIDE SEQUENCE [LARGE SCALE GENOMIC DNA]</scope>
    <source>
        <strain evidence="11 12">IMCC3135</strain>
    </source>
</reference>
<comment type="catalytic activity">
    <reaction evidence="1 9">
        <text>adenosine 3',5'-bisphosphate + H2O = AMP + phosphate</text>
        <dbReference type="Rhea" id="RHEA:10040"/>
        <dbReference type="ChEBI" id="CHEBI:15377"/>
        <dbReference type="ChEBI" id="CHEBI:43474"/>
        <dbReference type="ChEBI" id="CHEBI:58343"/>
        <dbReference type="ChEBI" id="CHEBI:456215"/>
        <dbReference type="EC" id="3.1.3.7"/>
    </reaction>
</comment>
<keyword evidence="4 9" id="KW-0997">Cell inner membrane</keyword>
<feature type="binding site" evidence="9">
    <location>
        <position position="219"/>
    </location>
    <ligand>
        <name>substrate</name>
    </ligand>
</feature>
<accession>A0A2Z2P1G1</accession>
<dbReference type="PRINTS" id="PR00377">
    <property type="entry name" value="IMPHPHTASES"/>
</dbReference>
<dbReference type="InterPro" id="IPR006240">
    <property type="entry name" value="CysQ"/>
</dbReference>
<gene>
    <name evidence="9 11" type="primary">cysQ</name>
    <name evidence="11" type="ORF">IMCC3135_33005</name>
</gene>
<dbReference type="PANTHER" id="PTHR43028">
    <property type="entry name" value="3'(2'),5'-BISPHOSPHATE NUCLEOTIDASE 1"/>
    <property type="match status" value="1"/>
</dbReference>
<dbReference type="NCBIfam" id="TIGR01331">
    <property type="entry name" value="bisphos_cysQ"/>
    <property type="match status" value="1"/>
</dbReference>
<evidence type="ECO:0000256" key="6">
    <source>
        <dbReference type="ARBA" id="ARBA00022801"/>
    </source>
</evidence>